<name>A0A0F9M291_9ZZZZ</name>
<comment type="caution">
    <text evidence="1">The sequence shown here is derived from an EMBL/GenBank/DDBJ whole genome shotgun (WGS) entry which is preliminary data.</text>
</comment>
<dbReference type="EMBL" id="LAZR01011110">
    <property type="protein sequence ID" value="KKM63372.1"/>
    <property type="molecule type" value="Genomic_DNA"/>
</dbReference>
<reference evidence="1" key="1">
    <citation type="journal article" date="2015" name="Nature">
        <title>Complex archaea that bridge the gap between prokaryotes and eukaryotes.</title>
        <authorList>
            <person name="Spang A."/>
            <person name="Saw J.H."/>
            <person name="Jorgensen S.L."/>
            <person name="Zaremba-Niedzwiedzka K."/>
            <person name="Martijn J."/>
            <person name="Lind A.E."/>
            <person name="van Eijk R."/>
            <person name="Schleper C."/>
            <person name="Guy L."/>
            <person name="Ettema T.J."/>
        </authorList>
    </citation>
    <scope>NUCLEOTIDE SEQUENCE</scope>
</reference>
<organism evidence="1">
    <name type="scientific">marine sediment metagenome</name>
    <dbReference type="NCBI Taxonomy" id="412755"/>
    <lineage>
        <taxon>unclassified sequences</taxon>
        <taxon>metagenomes</taxon>
        <taxon>ecological metagenomes</taxon>
    </lineage>
</organism>
<proteinExistence type="predicted"/>
<evidence type="ECO:0008006" key="2">
    <source>
        <dbReference type="Google" id="ProtNLM"/>
    </source>
</evidence>
<dbReference type="InterPro" id="IPR013783">
    <property type="entry name" value="Ig-like_fold"/>
</dbReference>
<dbReference type="SUPFAM" id="SSF49265">
    <property type="entry name" value="Fibronectin type III"/>
    <property type="match status" value="2"/>
</dbReference>
<accession>A0A0F9M291</accession>
<dbReference type="InterPro" id="IPR036116">
    <property type="entry name" value="FN3_sf"/>
</dbReference>
<gene>
    <name evidence="1" type="ORF">LCGC14_1512100</name>
</gene>
<protein>
    <recommendedName>
        <fullName evidence="2">Fibronectin type-III domain-containing protein</fullName>
    </recommendedName>
</protein>
<sequence length="358" mass="38295">MAIEEQAEYNYYHPLDHALFRALGQRLAIPNRTVTKLGFWLMKEGIGLAGNLYFEINRASDDGLIVSKKWGIIGDVPPSAATYLEVTFDSPALIDEEVRIYARVTGGTADNHIGGWGKDSDVKADEVWCRYRVATGSWEVIGGYDFAYRYTYSVAPTVTTDAATGVTANASTPNGTLDDDGEEACDCGFEWGETIAYGNTTPTQSKVTGETFSQAISGLDPATTYHFRAFATNSAGTSYSADRTFTTLGVTSSVTTDPATGVGMVLADLNGTLDDDGGVACDCGFQWGETVAYGNTTSTQSKVTGETFSQAISGLTPGTTYHFRASSNNVSGTSYGADRTFTTKEAISRGYALSRHEL</sequence>
<dbReference type="CDD" id="cd00063">
    <property type="entry name" value="FN3"/>
    <property type="match status" value="1"/>
</dbReference>
<dbReference type="InterPro" id="IPR003961">
    <property type="entry name" value="FN3_dom"/>
</dbReference>
<dbReference type="Gene3D" id="2.60.40.10">
    <property type="entry name" value="Immunoglobulins"/>
    <property type="match status" value="2"/>
</dbReference>
<dbReference type="AlphaFoldDB" id="A0A0F9M291"/>
<evidence type="ECO:0000313" key="1">
    <source>
        <dbReference type="EMBL" id="KKM63372.1"/>
    </source>
</evidence>